<accession>A0A1H1E2C3</accession>
<dbReference type="Pfam" id="PF05621">
    <property type="entry name" value="TniB"/>
    <property type="match status" value="1"/>
</dbReference>
<proteinExistence type="predicted"/>
<gene>
    <name evidence="2" type="ORF">FIV39_06730</name>
    <name evidence="1" type="ORF">SAMN04490186_2107</name>
</gene>
<evidence type="ECO:0000313" key="2">
    <source>
        <dbReference type="EMBL" id="TWR68182.1"/>
    </source>
</evidence>
<evidence type="ECO:0000313" key="4">
    <source>
        <dbReference type="Proteomes" id="UP000317267"/>
    </source>
</evidence>
<keyword evidence="3" id="KW-1185">Reference proteome</keyword>
<sequence>MTDYTHVAPAFRDVMKMTDLQRIEFLDEPRWVDYRAASKLMDILGGLMRKPERPRMPNLMVVGASNSGKTTVITRFKDIAGESYVSDEGISIRPILCAEVHKPDERELYNAILTQFWAPHNPGAPLAKLRHQAMHLIRDARTRMLIIDEIHTVNNGSNARRMDLMNELKMLANTLRIPLVLVGTRNALSLLTLDPQYASRFEVVSLPNWTANAEFQGFLKSFESALPLKHPSKLYSPELTTLICAISDGITGNIEYLLRECAKEAIQSGSEVIDRRLLEKNQWMRPTGTDGTRVRVL</sequence>
<reference evidence="1 3" key="1">
    <citation type="submission" date="2016-10" db="EMBL/GenBank/DDBJ databases">
        <authorList>
            <person name="Varghese N."/>
            <person name="Submissions S."/>
        </authorList>
    </citation>
    <scope>NUCLEOTIDE SEQUENCE [LARGE SCALE GENOMIC DNA]</scope>
    <source>
        <strain evidence="1 3">BS2976</strain>
    </source>
</reference>
<protein>
    <submittedName>
        <fullName evidence="1">TniB protein</fullName>
    </submittedName>
    <submittedName>
        <fullName evidence="2">Transposase</fullName>
    </submittedName>
</protein>
<dbReference type="EMBL" id="FNKM01000002">
    <property type="protein sequence ID" value="SDQ82648.1"/>
    <property type="molecule type" value="Genomic_DNA"/>
</dbReference>
<dbReference type="AlphaFoldDB" id="A0A1H1E2C3"/>
<dbReference type="Proteomes" id="UP000317267">
    <property type="component" value="Unassembled WGS sequence"/>
</dbReference>
<dbReference type="CDD" id="cd00009">
    <property type="entry name" value="AAA"/>
    <property type="match status" value="1"/>
</dbReference>
<dbReference type="Gene3D" id="3.40.50.300">
    <property type="entry name" value="P-loop containing nucleotide triphosphate hydrolases"/>
    <property type="match status" value="1"/>
</dbReference>
<dbReference type="Proteomes" id="UP000198740">
    <property type="component" value="Unassembled WGS sequence"/>
</dbReference>
<dbReference type="EMBL" id="VFES01000003">
    <property type="protein sequence ID" value="TWR68182.1"/>
    <property type="molecule type" value="Genomic_DNA"/>
</dbReference>
<reference evidence="2 4" key="2">
    <citation type="submission" date="2019-06" db="EMBL/GenBank/DDBJ databases">
        <title>Pseudomonas bimorpha sp. nov. isolated from bovine raw milk and skim milk concentrate.</title>
        <authorList>
            <person name="Hofmann K."/>
            <person name="Huptas C."/>
            <person name="Doll E."/>
            <person name="Scherer S."/>
            <person name="Wenning M."/>
        </authorList>
    </citation>
    <scope>NUCLEOTIDE SEQUENCE [LARGE SCALE GENOMIC DNA]</scope>
    <source>
        <strain evidence="2 4">DSM 17515</strain>
    </source>
</reference>
<dbReference type="InterPro" id="IPR027417">
    <property type="entry name" value="P-loop_NTPase"/>
</dbReference>
<evidence type="ECO:0000313" key="1">
    <source>
        <dbReference type="EMBL" id="SDQ82648.1"/>
    </source>
</evidence>
<dbReference type="RefSeq" id="WP_033901979.1">
    <property type="nucleotide sequence ID" value="NZ_FNKM01000002.1"/>
</dbReference>
<evidence type="ECO:0000313" key="3">
    <source>
        <dbReference type="Proteomes" id="UP000198740"/>
    </source>
</evidence>
<dbReference type="InterPro" id="IPR008868">
    <property type="entry name" value="TniB"/>
</dbReference>
<name>A0A1H1E2C3_9PSED</name>
<dbReference type="OrthoDB" id="14765at2"/>
<dbReference type="SUPFAM" id="SSF52540">
    <property type="entry name" value="P-loop containing nucleoside triphosphate hydrolases"/>
    <property type="match status" value="1"/>
</dbReference>
<organism evidence="2 4">
    <name type="scientific">Pseudomonas grimontii</name>
    <dbReference type="NCBI Taxonomy" id="129847"/>
    <lineage>
        <taxon>Bacteria</taxon>
        <taxon>Pseudomonadati</taxon>
        <taxon>Pseudomonadota</taxon>
        <taxon>Gammaproteobacteria</taxon>
        <taxon>Pseudomonadales</taxon>
        <taxon>Pseudomonadaceae</taxon>
        <taxon>Pseudomonas</taxon>
    </lineage>
</organism>
<comment type="caution">
    <text evidence="2">The sequence shown here is derived from an EMBL/GenBank/DDBJ whole genome shotgun (WGS) entry which is preliminary data.</text>
</comment>